<dbReference type="PANTHER" id="PTHR47766:SF1">
    <property type="entry name" value="PROTEIN EFR3"/>
    <property type="match status" value="1"/>
</dbReference>
<feature type="non-terminal residue" evidence="3">
    <location>
        <position position="1"/>
    </location>
</feature>
<dbReference type="GO" id="GO:0072659">
    <property type="term" value="P:protein localization to plasma membrane"/>
    <property type="evidence" value="ECO:0007669"/>
    <property type="project" value="InterPro"/>
</dbReference>
<dbReference type="Pfam" id="PF21072">
    <property type="entry name" value="EFR3"/>
    <property type="match status" value="1"/>
</dbReference>
<comment type="similarity">
    <text evidence="1">Belongs to the EFR3 family.</text>
</comment>
<feature type="compositionally biased region" description="Low complexity" evidence="2">
    <location>
        <begin position="184"/>
        <end position="198"/>
    </location>
</feature>
<evidence type="ECO:0000256" key="1">
    <source>
        <dbReference type="ARBA" id="ARBA00010216"/>
    </source>
</evidence>
<dbReference type="InterPro" id="IPR039786">
    <property type="entry name" value="EFR3"/>
</dbReference>
<dbReference type="InterPro" id="IPR049150">
    <property type="entry name" value="EFR3_HEAT-like_rpt"/>
</dbReference>
<feature type="region of interest" description="Disordered" evidence="2">
    <location>
        <begin position="181"/>
        <end position="202"/>
    </location>
</feature>
<proteinExistence type="inferred from homology"/>
<evidence type="ECO:0000256" key="2">
    <source>
        <dbReference type="SAM" id="MobiDB-lite"/>
    </source>
</evidence>
<protein>
    <submittedName>
        <fullName evidence="3">Plasma membrane localization protein</fullName>
    </submittedName>
</protein>
<gene>
    <name evidence="3" type="primary">EFR3_2</name>
    <name evidence="3" type="ORF">BGW38_008373</name>
</gene>
<keyword evidence="4" id="KW-1185">Reference proteome</keyword>
<dbReference type="Proteomes" id="UP000780801">
    <property type="component" value="Unassembled WGS sequence"/>
</dbReference>
<name>A0A9P6FJZ5_9FUNG</name>
<dbReference type="PANTHER" id="PTHR47766">
    <property type="entry name" value="PROTEIN EFR3"/>
    <property type="match status" value="1"/>
</dbReference>
<dbReference type="AlphaFoldDB" id="A0A9P6FJZ5"/>
<accession>A0A9P6FJZ5</accession>
<organism evidence="3 4">
    <name type="scientific">Lunasporangiospora selenospora</name>
    <dbReference type="NCBI Taxonomy" id="979761"/>
    <lineage>
        <taxon>Eukaryota</taxon>
        <taxon>Fungi</taxon>
        <taxon>Fungi incertae sedis</taxon>
        <taxon>Mucoromycota</taxon>
        <taxon>Mortierellomycotina</taxon>
        <taxon>Mortierellomycetes</taxon>
        <taxon>Mortierellales</taxon>
        <taxon>Mortierellaceae</taxon>
        <taxon>Lunasporangiospora</taxon>
    </lineage>
</organism>
<sequence>RYVKHASLVNNCYPVRPDEKGPKSSDLSYLVYYTTAKPAKLTKVGSYIERRVLRDFRKKRLSDVHCSLEIIRTLVLSSKAHLNIFSKNVIVILDAILVDISDFDIVRHCQTVFSCFASAYDGSTLGVDPEFRTLYERVISRFASIATHSGDDSDRAQLNMVLPPILDCLIDSKTGIPQPLFREPASASSGPSPRPSMSTDREALVTDRDVIDEALRCLHTLFCSPNGGY</sequence>
<feature type="non-terminal residue" evidence="3">
    <location>
        <position position="229"/>
    </location>
</feature>
<comment type="caution">
    <text evidence="3">The sequence shown here is derived from an EMBL/GenBank/DDBJ whole genome shotgun (WGS) entry which is preliminary data.</text>
</comment>
<dbReference type="OrthoDB" id="19232at2759"/>
<evidence type="ECO:0000313" key="3">
    <source>
        <dbReference type="EMBL" id="KAF9573851.1"/>
    </source>
</evidence>
<reference evidence="3" key="1">
    <citation type="journal article" date="2020" name="Fungal Divers.">
        <title>Resolving the Mortierellaceae phylogeny through synthesis of multi-gene phylogenetics and phylogenomics.</title>
        <authorList>
            <person name="Vandepol N."/>
            <person name="Liber J."/>
            <person name="Desiro A."/>
            <person name="Na H."/>
            <person name="Kennedy M."/>
            <person name="Barry K."/>
            <person name="Grigoriev I.V."/>
            <person name="Miller A.N."/>
            <person name="O'Donnell K."/>
            <person name="Stajich J.E."/>
            <person name="Bonito G."/>
        </authorList>
    </citation>
    <scope>NUCLEOTIDE SEQUENCE</scope>
    <source>
        <strain evidence="3">KOD1015</strain>
    </source>
</reference>
<dbReference type="EMBL" id="JAABOA010005758">
    <property type="protein sequence ID" value="KAF9573851.1"/>
    <property type="molecule type" value="Genomic_DNA"/>
</dbReference>
<evidence type="ECO:0000313" key="4">
    <source>
        <dbReference type="Proteomes" id="UP000780801"/>
    </source>
</evidence>